<dbReference type="InterPro" id="IPR003779">
    <property type="entry name" value="CMD-like"/>
</dbReference>
<dbReference type="STRING" id="489703.SAMN04488038_11339"/>
<keyword evidence="3" id="KW-0560">Oxidoreductase</keyword>
<dbReference type="InterPro" id="IPR029032">
    <property type="entry name" value="AhpD-like"/>
</dbReference>
<feature type="domain" description="Carboxymuconolactone decarboxylase-like" evidence="2">
    <location>
        <begin position="66"/>
        <end position="128"/>
    </location>
</feature>
<dbReference type="OrthoDB" id="4704294at2"/>
<dbReference type="SUPFAM" id="SSF69118">
    <property type="entry name" value="AhpD-like"/>
    <property type="match status" value="1"/>
</dbReference>
<sequence>MRRSDRQPADSGPEAPRIAPALPPEWDEAMLQALAAFPSSRDFVQANYQGDDPRGSNGLGVLLRHPEAAKAFLTFNCYVSTRSSLSRRVRELLILRLSWLRRAEYEYIQHLVLGRRAGLSDAEIERIQQGPEAPGWDALDAELLRAVDQLCADAGIHADTWARLATQLSQEQLMDLVFVVGCYEVLAMAFKSFAVALEAGVPPLDPALRARMHQAPAA</sequence>
<keyword evidence="4" id="KW-1185">Reference proteome</keyword>
<evidence type="ECO:0000259" key="2">
    <source>
        <dbReference type="Pfam" id="PF02627"/>
    </source>
</evidence>
<feature type="region of interest" description="Disordered" evidence="1">
    <location>
        <begin position="1"/>
        <end position="21"/>
    </location>
</feature>
<dbReference type="AlphaFoldDB" id="A0A1H9KCH5"/>
<reference evidence="3 4" key="1">
    <citation type="submission" date="2016-10" db="EMBL/GenBank/DDBJ databases">
        <authorList>
            <person name="de Groot N.N."/>
        </authorList>
    </citation>
    <scope>NUCLEOTIDE SEQUENCE [LARGE SCALE GENOMIC DNA]</scope>
    <source>
        <strain evidence="3 4">DSM 25927</strain>
    </source>
</reference>
<evidence type="ECO:0000256" key="1">
    <source>
        <dbReference type="SAM" id="MobiDB-lite"/>
    </source>
</evidence>
<dbReference type="RefSeq" id="WP_093288484.1">
    <property type="nucleotide sequence ID" value="NZ_FOFS01000013.1"/>
</dbReference>
<dbReference type="Proteomes" id="UP000199233">
    <property type="component" value="Unassembled WGS sequence"/>
</dbReference>
<gene>
    <name evidence="3" type="ORF">SAMN04488038_11339</name>
</gene>
<dbReference type="PANTHER" id="PTHR34846">
    <property type="entry name" value="4-CARBOXYMUCONOLACTONE DECARBOXYLASE FAMILY PROTEIN (AFU_ORTHOLOGUE AFUA_6G11590)"/>
    <property type="match status" value="1"/>
</dbReference>
<evidence type="ECO:0000313" key="4">
    <source>
        <dbReference type="Proteomes" id="UP000199233"/>
    </source>
</evidence>
<dbReference type="EMBL" id="FOFS01000013">
    <property type="protein sequence ID" value="SEQ96758.1"/>
    <property type="molecule type" value="Genomic_DNA"/>
</dbReference>
<dbReference type="Pfam" id="PF02627">
    <property type="entry name" value="CMD"/>
    <property type="match status" value="1"/>
</dbReference>
<dbReference type="Gene3D" id="1.20.1290.10">
    <property type="entry name" value="AhpD-like"/>
    <property type="match status" value="1"/>
</dbReference>
<proteinExistence type="predicted"/>
<dbReference type="GO" id="GO:0051920">
    <property type="term" value="F:peroxiredoxin activity"/>
    <property type="evidence" value="ECO:0007669"/>
    <property type="project" value="InterPro"/>
</dbReference>
<dbReference type="PANTHER" id="PTHR34846:SF5">
    <property type="entry name" value="CARBOXYMUCONOLACTONE DECARBOXYLASE-LIKE DOMAIN-CONTAINING PROTEIN"/>
    <property type="match status" value="1"/>
</dbReference>
<protein>
    <submittedName>
        <fullName evidence="3">Alkylhydroperoxidase family enzyme, contains CxxC motif</fullName>
    </submittedName>
</protein>
<name>A0A1H9KCH5_9GAMM</name>
<keyword evidence="3" id="KW-0575">Peroxidase</keyword>
<accession>A0A1H9KCH5</accession>
<evidence type="ECO:0000313" key="3">
    <source>
        <dbReference type="EMBL" id="SEQ96758.1"/>
    </source>
</evidence>
<organism evidence="3 4">
    <name type="scientific">Solimonas aquatica</name>
    <dbReference type="NCBI Taxonomy" id="489703"/>
    <lineage>
        <taxon>Bacteria</taxon>
        <taxon>Pseudomonadati</taxon>
        <taxon>Pseudomonadota</taxon>
        <taxon>Gammaproteobacteria</taxon>
        <taxon>Nevskiales</taxon>
        <taxon>Nevskiaceae</taxon>
        <taxon>Solimonas</taxon>
    </lineage>
</organism>